<proteinExistence type="predicted"/>
<evidence type="ECO:0000313" key="2">
    <source>
        <dbReference type="Proteomes" id="UP000629468"/>
    </source>
</evidence>
<dbReference type="AlphaFoldDB" id="A0A8H7F708"/>
<comment type="caution">
    <text evidence="1">The sequence shown here is derived from an EMBL/GenBank/DDBJ whole genome shotgun (WGS) entry which is preliminary data.</text>
</comment>
<gene>
    <name evidence="1" type="ORF">Agabi119p4_3398</name>
</gene>
<protein>
    <submittedName>
        <fullName evidence="1">Uncharacterized protein</fullName>
    </submittedName>
</protein>
<reference evidence="1 2" key="1">
    <citation type="journal article" name="Sci. Rep.">
        <title>Telomere-to-telomere assembled and centromere annotated genomes of the two main subspecies of the button mushroom Agaricus bisporus reveal especially polymorphic chromosome ends.</title>
        <authorList>
            <person name="Sonnenberg A.S.M."/>
            <person name="Sedaghat-Telgerd N."/>
            <person name="Lavrijssen B."/>
            <person name="Ohm R.A."/>
            <person name="Hendrickx P.M."/>
            <person name="Scholtmeijer K."/>
            <person name="Baars J.J.P."/>
            <person name="van Peer A."/>
        </authorList>
    </citation>
    <scope>NUCLEOTIDE SEQUENCE [LARGE SCALE GENOMIC DNA]</scope>
    <source>
        <strain evidence="1 2">H119_p4</strain>
    </source>
</reference>
<dbReference type="EMBL" id="JABXXO010000004">
    <property type="protein sequence ID" value="KAF7779053.1"/>
    <property type="molecule type" value="Genomic_DNA"/>
</dbReference>
<sequence length="78" mass="9099">MISPLSLPFEHYLEDRSCQLGMLSKCCRPRESLIFVINDMVNFTPPIMCSSPDQAPRINLIYRSRVPIWSFSHFLVRP</sequence>
<accession>A0A8H7F708</accession>
<evidence type="ECO:0000313" key="1">
    <source>
        <dbReference type="EMBL" id="KAF7779053.1"/>
    </source>
</evidence>
<organism evidence="1 2">
    <name type="scientific">Agaricus bisporus var. burnettii</name>
    <dbReference type="NCBI Taxonomy" id="192524"/>
    <lineage>
        <taxon>Eukaryota</taxon>
        <taxon>Fungi</taxon>
        <taxon>Dikarya</taxon>
        <taxon>Basidiomycota</taxon>
        <taxon>Agaricomycotina</taxon>
        <taxon>Agaricomycetes</taxon>
        <taxon>Agaricomycetidae</taxon>
        <taxon>Agaricales</taxon>
        <taxon>Agaricineae</taxon>
        <taxon>Agaricaceae</taxon>
        <taxon>Agaricus</taxon>
    </lineage>
</organism>
<name>A0A8H7F708_AGABI</name>
<dbReference type="Proteomes" id="UP000629468">
    <property type="component" value="Unassembled WGS sequence"/>
</dbReference>